<sequence length="653" mass="67116">MNRLRVPLLIAYRDALRAKGRTLLVIAMIGLPVAAIVTVAHVLFAIDDPRAALPEAPSADRVSGDELAVYALVIAMAVLQVVLLAGPAFAVGLRRQRLLLAQLAAAGGTPGHLRAVVLSAGLLLGATAAVLGTATGLLTAAVLRRALSGSGDTVFEPWHLEGPIIAVTMAVAVLSGLAAAYAPARQAARTDPAAVLAGRLDEPRASRGLPVVGLLLVGAGLAFVKVSLWHLREWGPTLGAVPIILGFVLLTPAAVALCAKAAGPLPLPLRLAVRDAGRHRSRTAPAVAAIMAATAALTALGIGMASDAGQREAEYTGPIAEGHTIVGGFRPDTLDAVRAAVTTTLPGTVAEPIRSLDEHGPDLSPICTECAYYGPGDNDLGSRYLVGGPEIIRQVLGRDVPAATSALARGDVVVLLPNGLSDGVFRVRLAEFPDDGSEGPSAIPERTLEFPAVQVTAYLKGPIAVLPESRVAETTLPVRTAALVVTRPLDLDETAALSRAVREFGASVRTERGYRDDTMVPALVLAVTASILVLAGALIATGLAAADSRPDLATLTAVGARPSTVRLVRMAHAAFVALLGCLLGVLAGLGPGIAVSRPLTAEFDSATAPPHGVITEIPWSLLGTVCLAVPLIVALLSALFTRTTIVRPTRRLL</sequence>
<feature type="transmembrane region" description="Helical" evidence="7">
    <location>
        <begin position="209"/>
        <end position="231"/>
    </location>
</feature>
<evidence type="ECO:0000256" key="3">
    <source>
        <dbReference type="ARBA" id="ARBA00022692"/>
    </source>
</evidence>
<reference evidence="9 10" key="1">
    <citation type="submission" date="2018-11" db="EMBL/GenBank/DDBJ databases">
        <title>Sequencing the genomes of 1000 actinobacteria strains.</title>
        <authorList>
            <person name="Klenk H.-P."/>
        </authorList>
    </citation>
    <scope>NUCLEOTIDE SEQUENCE [LARGE SCALE GENOMIC DNA]</scope>
    <source>
        <strain evidence="9 10">DSM 44254</strain>
    </source>
</reference>
<evidence type="ECO:0000256" key="4">
    <source>
        <dbReference type="ARBA" id="ARBA00022989"/>
    </source>
</evidence>
<organism evidence="9 10">
    <name type="scientific">Actinocorallia herbida</name>
    <dbReference type="NCBI Taxonomy" id="58109"/>
    <lineage>
        <taxon>Bacteria</taxon>
        <taxon>Bacillati</taxon>
        <taxon>Actinomycetota</taxon>
        <taxon>Actinomycetes</taxon>
        <taxon>Streptosporangiales</taxon>
        <taxon>Thermomonosporaceae</taxon>
        <taxon>Actinocorallia</taxon>
    </lineage>
</organism>
<feature type="transmembrane region" description="Helical" evidence="7">
    <location>
        <begin position="567"/>
        <end position="589"/>
    </location>
</feature>
<protein>
    <submittedName>
        <fullName evidence="9">Putative ABC transport system permease protein</fullName>
    </submittedName>
</protein>
<evidence type="ECO:0000313" key="9">
    <source>
        <dbReference type="EMBL" id="ROO83309.1"/>
    </source>
</evidence>
<dbReference type="OrthoDB" id="3405625at2"/>
<evidence type="ECO:0000256" key="6">
    <source>
        <dbReference type="ARBA" id="ARBA00038076"/>
    </source>
</evidence>
<feature type="transmembrane region" description="Helical" evidence="7">
    <location>
        <begin position="619"/>
        <end position="641"/>
    </location>
</feature>
<dbReference type="PANTHER" id="PTHR30572">
    <property type="entry name" value="MEMBRANE COMPONENT OF TRANSPORTER-RELATED"/>
    <property type="match status" value="1"/>
</dbReference>
<feature type="domain" description="ABC3 transporter permease C-terminal" evidence="8">
    <location>
        <begin position="524"/>
        <end position="642"/>
    </location>
</feature>
<feature type="transmembrane region" description="Helical" evidence="7">
    <location>
        <begin position="519"/>
        <end position="546"/>
    </location>
</feature>
<evidence type="ECO:0000256" key="5">
    <source>
        <dbReference type="ARBA" id="ARBA00023136"/>
    </source>
</evidence>
<comment type="similarity">
    <text evidence="6">Belongs to the ABC-4 integral membrane protein family.</text>
</comment>
<proteinExistence type="inferred from homology"/>
<dbReference type="Pfam" id="PF02687">
    <property type="entry name" value="FtsX"/>
    <property type="match status" value="2"/>
</dbReference>
<feature type="transmembrane region" description="Helical" evidence="7">
    <location>
        <begin position="284"/>
        <end position="305"/>
    </location>
</feature>
<feature type="transmembrane region" description="Helical" evidence="7">
    <location>
        <begin position="163"/>
        <end position="182"/>
    </location>
</feature>
<gene>
    <name evidence="9" type="ORF">EDD29_0808</name>
</gene>
<evidence type="ECO:0000256" key="7">
    <source>
        <dbReference type="SAM" id="Phobius"/>
    </source>
</evidence>
<dbReference type="AlphaFoldDB" id="A0A3N1CPR9"/>
<accession>A0A3N1CPR9</accession>
<dbReference type="GO" id="GO:0022857">
    <property type="term" value="F:transmembrane transporter activity"/>
    <property type="evidence" value="ECO:0007669"/>
    <property type="project" value="TreeGrafter"/>
</dbReference>
<comment type="subcellular location">
    <subcellularLocation>
        <location evidence="1">Cell membrane</location>
        <topology evidence="1">Multi-pass membrane protein</topology>
    </subcellularLocation>
</comment>
<feature type="transmembrane region" description="Helical" evidence="7">
    <location>
        <begin position="67"/>
        <end position="93"/>
    </location>
</feature>
<feature type="domain" description="ABC3 transporter permease C-terminal" evidence="8">
    <location>
        <begin position="73"/>
        <end position="192"/>
    </location>
</feature>
<dbReference type="InterPro" id="IPR003838">
    <property type="entry name" value="ABC3_permease_C"/>
</dbReference>
<keyword evidence="10" id="KW-1185">Reference proteome</keyword>
<dbReference type="InterPro" id="IPR050250">
    <property type="entry name" value="Macrolide_Exporter_MacB"/>
</dbReference>
<comment type="caution">
    <text evidence="9">The sequence shown here is derived from an EMBL/GenBank/DDBJ whole genome shotgun (WGS) entry which is preliminary data.</text>
</comment>
<dbReference type="GO" id="GO:0005886">
    <property type="term" value="C:plasma membrane"/>
    <property type="evidence" value="ECO:0007669"/>
    <property type="project" value="UniProtKB-SubCell"/>
</dbReference>
<dbReference type="PANTHER" id="PTHR30572:SF4">
    <property type="entry name" value="ABC TRANSPORTER PERMEASE YTRF"/>
    <property type="match status" value="1"/>
</dbReference>
<feature type="transmembrane region" description="Helical" evidence="7">
    <location>
        <begin position="243"/>
        <end position="263"/>
    </location>
</feature>
<evidence type="ECO:0000259" key="8">
    <source>
        <dbReference type="Pfam" id="PF02687"/>
    </source>
</evidence>
<dbReference type="EMBL" id="RJKE01000001">
    <property type="protein sequence ID" value="ROO83309.1"/>
    <property type="molecule type" value="Genomic_DNA"/>
</dbReference>
<keyword evidence="2" id="KW-1003">Cell membrane</keyword>
<dbReference type="RefSeq" id="WP_123662376.1">
    <property type="nucleotide sequence ID" value="NZ_RJKE01000001.1"/>
</dbReference>
<evidence type="ECO:0000313" key="10">
    <source>
        <dbReference type="Proteomes" id="UP000272400"/>
    </source>
</evidence>
<name>A0A3N1CPR9_9ACTN</name>
<keyword evidence="5 7" id="KW-0472">Membrane</keyword>
<evidence type="ECO:0000256" key="2">
    <source>
        <dbReference type="ARBA" id="ARBA00022475"/>
    </source>
</evidence>
<keyword evidence="4 7" id="KW-1133">Transmembrane helix</keyword>
<feature type="transmembrane region" description="Helical" evidence="7">
    <location>
        <begin position="113"/>
        <end position="143"/>
    </location>
</feature>
<dbReference type="Proteomes" id="UP000272400">
    <property type="component" value="Unassembled WGS sequence"/>
</dbReference>
<feature type="transmembrane region" description="Helical" evidence="7">
    <location>
        <begin position="21"/>
        <end position="47"/>
    </location>
</feature>
<keyword evidence="3 7" id="KW-0812">Transmembrane</keyword>
<evidence type="ECO:0000256" key="1">
    <source>
        <dbReference type="ARBA" id="ARBA00004651"/>
    </source>
</evidence>